<dbReference type="Pfam" id="PF07714">
    <property type="entry name" value="PK_Tyr_Ser-Thr"/>
    <property type="match status" value="1"/>
</dbReference>
<dbReference type="InterPro" id="IPR001245">
    <property type="entry name" value="Ser-Thr/Tyr_kinase_cat_dom"/>
</dbReference>
<proteinExistence type="predicted"/>
<sequence length="235" mass="27885">MQTQQTFCPAGHSGYFIYNYDGYDYFNCKIGICRTNCIKIYWDFIKREWKYNSSSVVALKELKDYKYDISEFIKAIKEIEISDYEYVTKFFGISKNPSTQNYIIVMESYDDTIHSSLSDIFLKIGWLPKKRLLYQIIEGLNILHENNLVHGDLNSKNALMKNHADDNKKRMNKSHEQKLIRSLYNIHPQSYYISRHIYTLYELQDSLEDIKSGKCADPNLCTYDMDSEESKWKQK</sequence>
<dbReference type="GO" id="GO:0004672">
    <property type="term" value="F:protein kinase activity"/>
    <property type="evidence" value="ECO:0007669"/>
    <property type="project" value="InterPro"/>
</dbReference>
<dbReference type="OrthoDB" id="10261027at2759"/>
<evidence type="ECO:0000313" key="3">
    <source>
        <dbReference type="Proteomes" id="UP000789706"/>
    </source>
</evidence>
<dbReference type="Gene3D" id="1.10.510.10">
    <property type="entry name" value="Transferase(Phosphotransferase) domain 1"/>
    <property type="match status" value="1"/>
</dbReference>
<dbReference type="InterPro" id="IPR000719">
    <property type="entry name" value="Prot_kinase_dom"/>
</dbReference>
<comment type="caution">
    <text evidence="2">The sequence shown here is derived from an EMBL/GenBank/DDBJ whole genome shotgun (WGS) entry which is preliminary data.</text>
</comment>
<reference evidence="2" key="1">
    <citation type="submission" date="2021-06" db="EMBL/GenBank/DDBJ databases">
        <authorList>
            <person name="Kallberg Y."/>
            <person name="Tangrot J."/>
            <person name="Rosling A."/>
        </authorList>
    </citation>
    <scope>NUCLEOTIDE SEQUENCE</scope>
    <source>
        <strain evidence="2">AZ414A</strain>
    </source>
</reference>
<evidence type="ECO:0000259" key="1">
    <source>
        <dbReference type="PROSITE" id="PS50011"/>
    </source>
</evidence>
<evidence type="ECO:0000313" key="2">
    <source>
        <dbReference type="EMBL" id="CAG8448444.1"/>
    </source>
</evidence>
<accession>A0A9N8YU96</accession>
<dbReference type="EMBL" id="CAJVPK010000099">
    <property type="protein sequence ID" value="CAG8448444.1"/>
    <property type="molecule type" value="Genomic_DNA"/>
</dbReference>
<dbReference type="GO" id="GO:0005524">
    <property type="term" value="F:ATP binding"/>
    <property type="evidence" value="ECO:0007669"/>
    <property type="project" value="InterPro"/>
</dbReference>
<dbReference type="Proteomes" id="UP000789706">
    <property type="component" value="Unassembled WGS sequence"/>
</dbReference>
<dbReference type="PROSITE" id="PS50011">
    <property type="entry name" value="PROTEIN_KINASE_DOM"/>
    <property type="match status" value="1"/>
</dbReference>
<feature type="domain" description="Protein kinase" evidence="1">
    <location>
        <begin position="15"/>
        <end position="235"/>
    </location>
</feature>
<dbReference type="InterPro" id="IPR011009">
    <property type="entry name" value="Kinase-like_dom_sf"/>
</dbReference>
<gene>
    <name evidence="2" type="ORF">DEBURN_LOCUS1962</name>
</gene>
<name>A0A9N8YU96_9GLOM</name>
<organism evidence="2 3">
    <name type="scientific">Diversispora eburnea</name>
    <dbReference type="NCBI Taxonomy" id="1213867"/>
    <lineage>
        <taxon>Eukaryota</taxon>
        <taxon>Fungi</taxon>
        <taxon>Fungi incertae sedis</taxon>
        <taxon>Mucoromycota</taxon>
        <taxon>Glomeromycotina</taxon>
        <taxon>Glomeromycetes</taxon>
        <taxon>Diversisporales</taxon>
        <taxon>Diversisporaceae</taxon>
        <taxon>Diversispora</taxon>
    </lineage>
</organism>
<dbReference type="SUPFAM" id="SSF56112">
    <property type="entry name" value="Protein kinase-like (PK-like)"/>
    <property type="match status" value="1"/>
</dbReference>
<keyword evidence="3" id="KW-1185">Reference proteome</keyword>
<protein>
    <submittedName>
        <fullName evidence="2">10116_t:CDS:1</fullName>
    </submittedName>
</protein>
<dbReference type="AlphaFoldDB" id="A0A9N8YU96"/>